<feature type="compositionally biased region" description="Basic and acidic residues" evidence="1">
    <location>
        <begin position="80"/>
        <end position="89"/>
    </location>
</feature>
<evidence type="ECO:0000313" key="2">
    <source>
        <dbReference type="EnsemblPlants" id="AUR62039954-RA:cds"/>
    </source>
</evidence>
<sequence>MIIIDADVILYIYMMWIYLKVVDTGEKTKLVHDEIDLKGSPIFEDIMYTSSDDISIATLENNSWPSKDMQGFKVKVRSMLESKSHDETKQPTSSDANEGESVEDAVVMDYVHPHRKSPIHNHH</sequence>
<proteinExistence type="predicted"/>
<keyword evidence="3" id="KW-1185">Reference proteome</keyword>
<evidence type="ECO:0000313" key="3">
    <source>
        <dbReference type="Proteomes" id="UP000596660"/>
    </source>
</evidence>
<dbReference type="AlphaFoldDB" id="A0A803N3S5"/>
<organism evidence="2 3">
    <name type="scientific">Chenopodium quinoa</name>
    <name type="common">Quinoa</name>
    <dbReference type="NCBI Taxonomy" id="63459"/>
    <lineage>
        <taxon>Eukaryota</taxon>
        <taxon>Viridiplantae</taxon>
        <taxon>Streptophyta</taxon>
        <taxon>Embryophyta</taxon>
        <taxon>Tracheophyta</taxon>
        <taxon>Spermatophyta</taxon>
        <taxon>Magnoliopsida</taxon>
        <taxon>eudicotyledons</taxon>
        <taxon>Gunneridae</taxon>
        <taxon>Pentapetalae</taxon>
        <taxon>Caryophyllales</taxon>
        <taxon>Chenopodiaceae</taxon>
        <taxon>Chenopodioideae</taxon>
        <taxon>Atripliceae</taxon>
        <taxon>Chenopodium</taxon>
    </lineage>
</organism>
<name>A0A803N3S5_CHEQI</name>
<accession>A0A803N3S5</accession>
<evidence type="ECO:0000256" key="1">
    <source>
        <dbReference type="SAM" id="MobiDB-lite"/>
    </source>
</evidence>
<dbReference type="Gramene" id="AUR62039954-RA">
    <property type="protein sequence ID" value="AUR62039954-RA:cds"/>
    <property type="gene ID" value="AUR62039954"/>
</dbReference>
<reference evidence="2" key="2">
    <citation type="submission" date="2021-03" db="UniProtKB">
        <authorList>
            <consortium name="EnsemblPlants"/>
        </authorList>
    </citation>
    <scope>IDENTIFICATION</scope>
</reference>
<feature type="region of interest" description="Disordered" evidence="1">
    <location>
        <begin position="80"/>
        <end position="108"/>
    </location>
</feature>
<dbReference type="EnsemblPlants" id="AUR62039954-RA">
    <property type="protein sequence ID" value="AUR62039954-RA:cds"/>
    <property type="gene ID" value="AUR62039954"/>
</dbReference>
<protein>
    <submittedName>
        <fullName evidence="2">Uncharacterized protein</fullName>
    </submittedName>
</protein>
<dbReference type="Proteomes" id="UP000596660">
    <property type="component" value="Unplaced"/>
</dbReference>
<reference evidence="2" key="1">
    <citation type="journal article" date="2017" name="Nature">
        <title>The genome of Chenopodium quinoa.</title>
        <authorList>
            <person name="Jarvis D.E."/>
            <person name="Ho Y.S."/>
            <person name="Lightfoot D.J."/>
            <person name="Schmoeckel S.M."/>
            <person name="Li B."/>
            <person name="Borm T.J.A."/>
            <person name="Ohyanagi H."/>
            <person name="Mineta K."/>
            <person name="Michell C.T."/>
            <person name="Saber N."/>
            <person name="Kharbatia N.M."/>
            <person name="Rupper R.R."/>
            <person name="Sharp A.R."/>
            <person name="Dally N."/>
            <person name="Boughton B.A."/>
            <person name="Woo Y.H."/>
            <person name="Gao G."/>
            <person name="Schijlen E.G.W.M."/>
            <person name="Guo X."/>
            <person name="Momin A.A."/>
            <person name="Negrao S."/>
            <person name="Al-Babili S."/>
            <person name="Gehring C."/>
            <person name="Roessner U."/>
            <person name="Jung C."/>
            <person name="Murphy K."/>
            <person name="Arold S.T."/>
            <person name="Gojobori T."/>
            <person name="van der Linden C.G."/>
            <person name="van Loo E.N."/>
            <person name="Jellen E.N."/>
            <person name="Maughan P.J."/>
            <person name="Tester M."/>
        </authorList>
    </citation>
    <scope>NUCLEOTIDE SEQUENCE [LARGE SCALE GENOMIC DNA]</scope>
    <source>
        <strain evidence="2">cv. PI 614886</strain>
    </source>
</reference>